<dbReference type="Proteomes" id="UP000254072">
    <property type="component" value="Unassembled WGS sequence"/>
</dbReference>
<dbReference type="InterPro" id="IPR025667">
    <property type="entry name" value="SprB_repeat"/>
</dbReference>
<dbReference type="EMBL" id="UGTL01000001">
    <property type="protein sequence ID" value="SUB84316.1"/>
    <property type="molecule type" value="Genomic_DNA"/>
</dbReference>
<accession>A0A379DV04</accession>
<protein>
    <submittedName>
        <fullName evidence="1">Por secretion system C-terminal sorting domain</fullName>
    </submittedName>
</protein>
<sequence>MKMTYIRKFLFTTFLTLLPLWVYGQTDGKYRLSLSFDRIVNHGNSMKFVELEFYGSSYGHEEELFRWRHGGIDKHSIGDAPPTFTRDYLTTAKNIPSQIRIWSKKQTPAWIKPGKYYAEDIKRWNNNLPYIKMDFDKGDAEKSFIDKMTLMVHLEIIPISINLHYFTDRGQGAESSLKLLPDNDVITLKATKGFVESTYKWQYQVSGESTWHDMPNTVSYSEGKSVVTFKGTDLYDQNIFNSLIQQGKNILFRINAITNETRNEVDYKKIILTPTYSAPHILSHDITLEQCHLSGDASIRIFLDRPLWPGEVLAFFQVGGAGFNVNALDAENSFRINNLVAGTYTYQLRGTHSNGLATYTETPYHILNTTISNRPAITHSFTQKNVSCFSGHDGEITLTASGGTGNFTAELMDAGGSVVQRESFNTGSTTFKQLSAGNYTLRLQDSNGCVAKSTSGEELVHQITLTEPDEAVSIKEIAKTSPLAYQSSDGSIQIAVSGGSPSASGYTVHFIRTSDGQSFTPTESRSDGTQYIYTLRNISRGEYTAIAEDMRYSSLENGDKQEPCGCHAQLAITLSAPPLLTVEVEETHFVSCHGDSNGELTAHGKGGKPIVSARLPYTYTWYKVSDGAKEELPLQVDSIAHNLVAGQYQVKITDANGISAESAVFELKQPDLLALSFTTRPPSCNSGSGLISTTVTGGTPPYTYEWNKEGATEANLAIEEAGSFFVRVVDSRGCFITGNVEVTAPDAISIKPTITNPTCHDANNGAISLELSGGTAPYTIRWEDDNNVTTANRENLKAGEYVAVITDKAGCSLHYRVVLEQPEALIVKLGAGFTLCHEQSRKITALPNVENVTYQWFHNGQQLEETSKELIVSKAGKYRVVITNENGCTAMAEIEIKTSSTALPLDMTAPTSVTVGAPIHAVNISRIRADKLEWMLPANAIVTSKSDERVTFTIPEAGVYEITLVGYLGDCSTVVTQRLEVLAEGSVVLPDGKDGFIRQFLVTPNPTTGDFKVYVELKEPHDFTLRLLSPTGTEMDRKAVQNVSKHTFEYELRGDIDGIFGVELSVGNEKSTLKITKKKK</sequence>
<proteinExistence type="predicted"/>
<dbReference type="InterPro" id="IPR013783">
    <property type="entry name" value="Ig-like_fold"/>
</dbReference>
<name>A0A379DV04_9BACT</name>
<dbReference type="Pfam" id="PF13573">
    <property type="entry name" value="SprB"/>
    <property type="match status" value="3"/>
</dbReference>
<evidence type="ECO:0000313" key="2">
    <source>
        <dbReference type="Proteomes" id="UP000254072"/>
    </source>
</evidence>
<organism evidence="1 2">
    <name type="scientific">Prevotella disiens</name>
    <dbReference type="NCBI Taxonomy" id="28130"/>
    <lineage>
        <taxon>Bacteria</taxon>
        <taxon>Pseudomonadati</taxon>
        <taxon>Bacteroidota</taxon>
        <taxon>Bacteroidia</taxon>
        <taxon>Bacteroidales</taxon>
        <taxon>Prevotellaceae</taxon>
        <taxon>Prevotella</taxon>
    </lineage>
</organism>
<evidence type="ECO:0000313" key="1">
    <source>
        <dbReference type="EMBL" id="SUB84316.1"/>
    </source>
</evidence>
<dbReference type="Gene3D" id="2.60.40.10">
    <property type="entry name" value="Immunoglobulins"/>
    <property type="match status" value="1"/>
</dbReference>
<gene>
    <name evidence="1" type="ORF">NCTC11157_00019</name>
</gene>
<reference evidence="1 2" key="1">
    <citation type="submission" date="2018-06" db="EMBL/GenBank/DDBJ databases">
        <authorList>
            <consortium name="Pathogen Informatics"/>
            <person name="Doyle S."/>
        </authorList>
    </citation>
    <scope>NUCLEOTIDE SEQUENCE [LARGE SCALE GENOMIC DNA]</scope>
    <source>
        <strain evidence="1 2">NCTC11157</strain>
    </source>
</reference>
<dbReference type="AlphaFoldDB" id="A0A379DV04"/>